<dbReference type="AlphaFoldDB" id="I3EJB1"/>
<dbReference type="InParanoid" id="I3EJB1"/>
<dbReference type="OrthoDB" id="10335238at2759"/>
<feature type="transmembrane region" description="Helical" evidence="1">
    <location>
        <begin position="319"/>
        <end position="336"/>
    </location>
</feature>
<evidence type="ECO:0000313" key="2">
    <source>
        <dbReference type="EMBL" id="EIJ89308.1"/>
    </source>
</evidence>
<proteinExistence type="predicted"/>
<keyword evidence="3" id="KW-1185">Reference proteome</keyword>
<reference evidence="2" key="1">
    <citation type="submission" date="2011-01" db="EMBL/GenBank/DDBJ databases">
        <title>The Genome Sequence of Nematocida parisii strain ERTm3.</title>
        <authorList>
            <consortium name="The Broad Institute Genome Sequencing Platform"/>
            <consortium name="The Broad Institute Genome Sequencing Center for Infectious Disease"/>
            <person name="Cuomo C."/>
            <person name="Troemel E."/>
            <person name="Young S.K."/>
            <person name="Zeng Q."/>
            <person name="Gargeya S."/>
            <person name="Fitzgerald M."/>
            <person name="Haas B."/>
            <person name="Abouelleil A."/>
            <person name="Alvarado L."/>
            <person name="Arachchi H.M."/>
            <person name="Berlin A."/>
            <person name="Chapman S.B."/>
            <person name="Gearin G."/>
            <person name="Goldberg J."/>
            <person name="Griggs A."/>
            <person name="Gujja S."/>
            <person name="Hansen M."/>
            <person name="Heiman D."/>
            <person name="Howarth C."/>
            <person name="Larimer J."/>
            <person name="Lui A."/>
            <person name="MacDonald P.J.P."/>
            <person name="McCowen C."/>
            <person name="Montmayeur A."/>
            <person name="Murphy C."/>
            <person name="Neiman D."/>
            <person name="Pearson M."/>
            <person name="Priest M."/>
            <person name="Roberts A."/>
            <person name="Saif S."/>
            <person name="Shea T."/>
            <person name="Sisk P."/>
            <person name="Stolte C."/>
            <person name="Sykes S."/>
            <person name="Wortman J."/>
            <person name="Nusbaum C."/>
            <person name="Birren B."/>
        </authorList>
    </citation>
    <scope>NUCLEOTIDE SEQUENCE</scope>
    <source>
        <strain evidence="2">ERTm3</strain>
    </source>
</reference>
<name>I3EJB1_NEMP3</name>
<feature type="transmembrane region" description="Helical" evidence="1">
    <location>
        <begin position="163"/>
        <end position="189"/>
    </location>
</feature>
<gene>
    <name evidence="2" type="ORF">NEQG_00078</name>
</gene>
<feature type="transmembrane region" description="Helical" evidence="1">
    <location>
        <begin position="243"/>
        <end position="264"/>
    </location>
</feature>
<protein>
    <submittedName>
        <fullName evidence="2">Uncharacterized protein</fullName>
    </submittedName>
</protein>
<dbReference type="OMA" id="HILMTIT"/>
<dbReference type="VEuPathDB" id="MicrosporidiaDB:NEQG_00078"/>
<organism evidence="2 3">
    <name type="scientific">Nematocida parisii (strain ERTm3)</name>
    <name type="common">Nematode killer fungus</name>
    <dbReference type="NCBI Taxonomy" id="935791"/>
    <lineage>
        <taxon>Eukaryota</taxon>
        <taxon>Fungi</taxon>
        <taxon>Fungi incertae sedis</taxon>
        <taxon>Microsporidia</taxon>
        <taxon>Nematocida</taxon>
    </lineage>
</organism>
<dbReference type="HOGENOM" id="CLU_824096_0_0_1"/>
<evidence type="ECO:0000313" key="3">
    <source>
        <dbReference type="Proteomes" id="UP000002872"/>
    </source>
</evidence>
<sequence>MMLLNKLLQKSNTHQTLVSQVFHDRIIDLFKAIDALLDTHPYAEQLEKNIWLENAAENSEPNEVESAHAEEYPVEEAHTGIVNNETQSTHYENQVDETNQISHSISNENSTMLDKNLAYAVAMIKLIYIPLAISVFASVSFLYTSFFVRYLKAVEIHIISNNASGAICILNFILLVFLKMGYFFIYPIVISVQIIQKAYITSGIVYENAAMCIISLLFAGAAIYAGTYIILIVLGKFLMNPRMFMHAMSGCILLFVLYAMYLYYEFQRFQKASQNARILQRIGTMQKIYLLNLAYTALCLFLATVSVLVSIVYLGTFSVFKLLPILLGTMIIITYHG</sequence>
<feature type="transmembrane region" description="Helical" evidence="1">
    <location>
        <begin position="289"/>
        <end position="313"/>
    </location>
</feature>
<keyword evidence="1" id="KW-1133">Transmembrane helix</keyword>
<accession>I3EJB1</accession>
<feature type="transmembrane region" description="Helical" evidence="1">
    <location>
        <begin position="209"/>
        <end position="231"/>
    </location>
</feature>
<keyword evidence="1" id="KW-0472">Membrane</keyword>
<feature type="transmembrane region" description="Helical" evidence="1">
    <location>
        <begin position="117"/>
        <end position="143"/>
    </location>
</feature>
<keyword evidence="1" id="KW-0812">Transmembrane</keyword>
<evidence type="ECO:0000256" key="1">
    <source>
        <dbReference type="SAM" id="Phobius"/>
    </source>
</evidence>
<dbReference type="Proteomes" id="UP000002872">
    <property type="component" value="Unassembled WGS sequence"/>
</dbReference>
<dbReference type="EMBL" id="GL870876">
    <property type="protein sequence ID" value="EIJ89308.1"/>
    <property type="molecule type" value="Genomic_DNA"/>
</dbReference>